<evidence type="ECO:0000313" key="3">
    <source>
        <dbReference type="EMBL" id="RVV98775.1"/>
    </source>
</evidence>
<dbReference type="SUPFAM" id="SSF50998">
    <property type="entry name" value="Quinoprotein alcohol dehydrogenase-like"/>
    <property type="match status" value="1"/>
</dbReference>
<dbReference type="InterPro" id="IPR011047">
    <property type="entry name" value="Quinoprotein_ADH-like_sf"/>
</dbReference>
<name>A0A438AJJ0_9RHOB</name>
<dbReference type="InterPro" id="IPR015943">
    <property type="entry name" value="WD40/YVTN_repeat-like_dom_sf"/>
</dbReference>
<feature type="chain" id="PRO_5019086734" evidence="1">
    <location>
        <begin position="24"/>
        <end position="446"/>
    </location>
</feature>
<evidence type="ECO:0000313" key="4">
    <source>
        <dbReference type="Proteomes" id="UP000285908"/>
    </source>
</evidence>
<dbReference type="PROSITE" id="PS51257">
    <property type="entry name" value="PROKAR_LIPOPROTEIN"/>
    <property type="match status" value="1"/>
</dbReference>
<dbReference type="PANTHER" id="PTHR34512">
    <property type="entry name" value="CELL SURFACE PROTEIN"/>
    <property type="match status" value="1"/>
</dbReference>
<dbReference type="AlphaFoldDB" id="A0A438AJJ0"/>
<keyword evidence="4" id="KW-1185">Reference proteome</keyword>
<organism evidence="3 4">
    <name type="scientific">Mesobaculum littorinae</name>
    <dbReference type="NCBI Taxonomy" id="2486419"/>
    <lineage>
        <taxon>Bacteria</taxon>
        <taxon>Pseudomonadati</taxon>
        <taxon>Pseudomonadota</taxon>
        <taxon>Alphaproteobacteria</taxon>
        <taxon>Rhodobacterales</taxon>
        <taxon>Roseobacteraceae</taxon>
        <taxon>Mesobaculum</taxon>
    </lineage>
</organism>
<dbReference type="Gene3D" id="2.130.10.10">
    <property type="entry name" value="YVTN repeat-like/Quinoprotein amine dehydrogenase"/>
    <property type="match status" value="1"/>
</dbReference>
<evidence type="ECO:0000256" key="1">
    <source>
        <dbReference type="SAM" id="SignalP"/>
    </source>
</evidence>
<dbReference type="SMART" id="SM00564">
    <property type="entry name" value="PQQ"/>
    <property type="match status" value="6"/>
</dbReference>
<dbReference type="InterPro" id="IPR002372">
    <property type="entry name" value="PQQ_rpt_dom"/>
</dbReference>
<dbReference type="InterPro" id="IPR018391">
    <property type="entry name" value="PQQ_b-propeller_rpt"/>
</dbReference>
<feature type="domain" description="Pyrrolo-quinoline quinone repeat" evidence="2">
    <location>
        <begin position="124"/>
        <end position="359"/>
    </location>
</feature>
<dbReference type="Proteomes" id="UP000285908">
    <property type="component" value="Unassembled WGS sequence"/>
</dbReference>
<proteinExistence type="predicted"/>
<accession>A0A438AJJ0</accession>
<reference evidence="3 4" key="1">
    <citation type="submission" date="2018-11" db="EMBL/GenBank/DDBJ databases">
        <title>Mesobaculum littorinae gen. nov., sp. nov., isolated from Littorina scabra that represents a novel genus of the order Rhodobacteraceae.</title>
        <authorList>
            <person name="Li F."/>
        </authorList>
    </citation>
    <scope>NUCLEOTIDE SEQUENCE [LARGE SCALE GENOMIC DNA]</scope>
    <source>
        <strain evidence="3 4">M0103</strain>
    </source>
</reference>
<dbReference type="Pfam" id="PF13360">
    <property type="entry name" value="PQQ_2"/>
    <property type="match status" value="2"/>
</dbReference>
<feature type="signal peptide" evidence="1">
    <location>
        <begin position="1"/>
        <end position="23"/>
    </location>
</feature>
<gene>
    <name evidence="3" type="ORF">EKE94_07700</name>
</gene>
<keyword evidence="1" id="KW-0732">Signal</keyword>
<evidence type="ECO:0000259" key="2">
    <source>
        <dbReference type="Pfam" id="PF13360"/>
    </source>
</evidence>
<dbReference type="OrthoDB" id="5290752at2"/>
<sequence length="446" mass="45761">MTAMRGKTASRGLAALCGVLALAGCEQEFMLPGERQDLRDMPSQSAVVDTTPDAAQPISLPPATRNATWTQKAGGPTHDMGHPALSSAPQLIWSARIGEGDGRRHRITADPVTDGARIYTVDSRARVMAHDTSGRAVWSADLTRPGDNSGDASGAGLAVADGTLYAATAFGQVVALVAATGRRLWVQEIEAAAAGSPTVAGGKVYVVARDARVWALDPADGRVDWTLAGTPSQAGVVGGAGPAVAPGMAVVPFSSAEMVGVLPESGLERWTGNVAGRRLGEVYARISDISGDPVISGTTVYAGSPSGRTAAFDLDSGDMLWSAREGAMSPVAVAGGSVFAVTDKAQLVRLDAATGQRIWGADLPIEPPERRFLPRRRDAVYAHYGPILAGGRLWVASSDGALRGFDPASGALVAQADLPGGATTNAAVANGTLYVVSADGTLLAFR</sequence>
<feature type="domain" description="Pyrrolo-quinoline quinone repeat" evidence="2">
    <location>
        <begin position="387"/>
        <end position="445"/>
    </location>
</feature>
<dbReference type="EMBL" id="RQXX01000002">
    <property type="protein sequence ID" value="RVV98775.1"/>
    <property type="molecule type" value="Genomic_DNA"/>
</dbReference>
<protein>
    <submittedName>
        <fullName evidence="3">Quinoprotein</fullName>
    </submittedName>
</protein>
<comment type="caution">
    <text evidence="3">The sequence shown here is derived from an EMBL/GenBank/DDBJ whole genome shotgun (WGS) entry which is preliminary data.</text>
</comment>
<dbReference type="PANTHER" id="PTHR34512:SF30">
    <property type="entry name" value="OUTER MEMBRANE PROTEIN ASSEMBLY FACTOR BAMB"/>
    <property type="match status" value="1"/>
</dbReference>